<accession>A0ABT0Q9M9</accession>
<feature type="domain" description="Beta-lactamase class A catalytic" evidence="1">
    <location>
        <begin position="66"/>
        <end position="332"/>
    </location>
</feature>
<dbReference type="Gene3D" id="3.40.710.10">
    <property type="entry name" value="DD-peptidase/beta-lactamase superfamily"/>
    <property type="match status" value="1"/>
</dbReference>
<dbReference type="GO" id="GO:0016787">
    <property type="term" value="F:hydrolase activity"/>
    <property type="evidence" value="ECO:0007669"/>
    <property type="project" value="UniProtKB-KW"/>
</dbReference>
<dbReference type="InterPro" id="IPR045155">
    <property type="entry name" value="Beta-lactam_cat"/>
</dbReference>
<dbReference type="Proteomes" id="UP001165381">
    <property type="component" value="Unassembled WGS sequence"/>
</dbReference>
<name>A0ABT0Q9M9_9FLAO</name>
<protein>
    <submittedName>
        <fullName evidence="2">Class A beta-lactamase-related serine hydrolase</fullName>
    </submittedName>
</protein>
<evidence type="ECO:0000259" key="1">
    <source>
        <dbReference type="Pfam" id="PF13354"/>
    </source>
</evidence>
<comment type="caution">
    <text evidence="2">The sequence shown here is derived from an EMBL/GenBank/DDBJ whole genome shotgun (WGS) entry which is preliminary data.</text>
</comment>
<evidence type="ECO:0000313" key="3">
    <source>
        <dbReference type="Proteomes" id="UP001165381"/>
    </source>
</evidence>
<dbReference type="PROSITE" id="PS51257">
    <property type="entry name" value="PROKAR_LIPOPROTEIN"/>
    <property type="match status" value="1"/>
</dbReference>
<proteinExistence type="predicted"/>
<reference evidence="2" key="1">
    <citation type="submission" date="2022-05" db="EMBL/GenBank/DDBJ databases">
        <authorList>
            <person name="Park J.-S."/>
        </authorList>
    </citation>
    <scope>NUCLEOTIDE SEQUENCE</scope>
    <source>
        <strain evidence="2">2012CJ34-3</strain>
    </source>
</reference>
<dbReference type="SUPFAM" id="SSF56601">
    <property type="entry name" value="beta-lactamase/transpeptidase-like"/>
    <property type="match status" value="1"/>
</dbReference>
<evidence type="ECO:0000313" key="2">
    <source>
        <dbReference type="EMBL" id="MCL6293677.1"/>
    </source>
</evidence>
<dbReference type="EMBL" id="JAMFLZ010000001">
    <property type="protein sequence ID" value="MCL6293677.1"/>
    <property type="molecule type" value="Genomic_DNA"/>
</dbReference>
<dbReference type="InterPro" id="IPR012338">
    <property type="entry name" value="Beta-lactam/transpept-like"/>
</dbReference>
<dbReference type="RefSeq" id="WP_249971788.1">
    <property type="nucleotide sequence ID" value="NZ_JAMFLZ010000001.1"/>
</dbReference>
<keyword evidence="2" id="KW-0378">Hydrolase</keyword>
<organism evidence="2 3">
    <name type="scientific">Jejuia spongiicola</name>
    <dbReference type="NCBI Taxonomy" id="2942207"/>
    <lineage>
        <taxon>Bacteria</taxon>
        <taxon>Pseudomonadati</taxon>
        <taxon>Bacteroidota</taxon>
        <taxon>Flavobacteriia</taxon>
        <taxon>Flavobacteriales</taxon>
        <taxon>Flavobacteriaceae</taxon>
        <taxon>Jejuia</taxon>
    </lineage>
</organism>
<keyword evidence="3" id="KW-1185">Reference proteome</keyword>
<sequence>MRFLVLIIIITLLGCNHKSTNPINKILSSNNPKIKTVIDSIKNHEVQILFTEVKRQEDSIYFEDYNFQVDDYNYFYPASTVKFPIALLALEKMNTNHLIDRNTIFNIEDDSTKTTLANEIKKIFAVSDNAAYNRLYEYLGKDYINLKLKEKGINARISHRLSVSNSANLKTKPLVFYDQNEVVFKTDSTISLPSKPLNLNKTKKGKGYMINDSLVSSAMDFSFKNYLPVTALHQIMKQLMFPEIYQYNKRFHLTQDDRSFLINVMKILPHEAGYTSNEYYESYVKFLIFGDSKKPIPKHIKIYNKVGNAYGYLTDCAYIVNKKTKKEYIITATMHVNKNQIFNDNVYEYETIGFPFLAELGRQLIE</sequence>
<gene>
    <name evidence="2" type="ORF">M3P09_01655</name>
</gene>
<dbReference type="Pfam" id="PF13354">
    <property type="entry name" value="Beta-lactamase2"/>
    <property type="match status" value="1"/>
</dbReference>